<gene>
    <name evidence="1" type="ORF">PFISCL1PPCAC_20691</name>
</gene>
<sequence>SDFDSPTFSMLKGWSCWKRWERRLWLADRKWMSSLRQLAEATRNRRAARGRRSCRRGRAAAARYGPVRACCCPVLAVAQKLKQWNRELSARAPIASIPE</sequence>
<feature type="non-terminal residue" evidence="1">
    <location>
        <position position="1"/>
    </location>
</feature>
<proteinExistence type="predicted"/>
<organism evidence="1 2">
    <name type="scientific">Pristionchus fissidentatus</name>
    <dbReference type="NCBI Taxonomy" id="1538716"/>
    <lineage>
        <taxon>Eukaryota</taxon>
        <taxon>Metazoa</taxon>
        <taxon>Ecdysozoa</taxon>
        <taxon>Nematoda</taxon>
        <taxon>Chromadorea</taxon>
        <taxon>Rhabditida</taxon>
        <taxon>Rhabditina</taxon>
        <taxon>Diplogasteromorpha</taxon>
        <taxon>Diplogasteroidea</taxon>
        <taxon>Neodiplogasteridae</taxon>
        <taxon>Pristionchus</taxon>
    </lineage>
</organism>
<dbReference type="Proteomes" id="UP001432322">
    <property type="component" value="Unassembled WGS sequence"/>
</dbReference>
<reference evidence="1" key="1">
    <citation type="submission" date="2023-10" db="EMBL/GenBank/DDBJ databases">
        <title>Genome assembly of Pristionchus species.</title>
        <authorList>
            <person name="Yoshida K."/>
            <person name="Sommer R.J."/>
        </authorList>
    </citation>
    <scope>NUCLEOTIDE SEQUENCE</scope>
    <source>
        <strain evidence="1">RS5133</strain>
    </source>
</reference>
<evidence type="ECO:0000313" key="1">
    <source>
        <dbReference type="EMBL" id="GMT29394.1"/>
    </source>
</evidence>
<keyword evidence="2" id="KW-1185">Reference proteome</keyword>
<protein>
    <submittedName>
        <fullName evidence="1">Uncharacterized protein</fullName>
    </submittedName>
</protein>
<evidence type="ECO:0000313" key="2">
    <source>
        <dbReference type="Proteomes" id="UP001432322"/>
    </source>
</evidence>
<comment type="caution">
    <text evidence="1">The sequence shown here is derived from an EMBL/GenBank/DDBJ whole genome shotgun (WGS) entry which is preliminary data.</text>
</comment>
<name>A0AAV5WHV5_9BILA</name>
<accession>A0AAV5WHV5</accession>
<feature type="non-terminal residue" evidence="1">
    <location>
        <position position="99"/>
    </location>
</feature>
<dbReference type="AlphaFoldDB" id="A0AAV5WHV5"/>
<dbReference type="EMBL" id="BTSY01000005">
    <property type="protein sequence ID" value="GMT29394.1"/>
    <property type="molecule type" value="Genomic_DNA"/>
</dbReference>